<proteinExistence type="predicted"/>
<sequence>MSKVDAAKYRPPAGQRDRLKAVYLDPLEEIGLPSKGDDRLLDFRAQEKYYGKLFQRYKEFHLRAGVGTGDALAETFGSLSLNGTPLNDSTDTKNAGLLANTERSAYHGPSNNPRELSVILMAMRKLREAIVASARKDVFALRVYVFIIRATILEKHMESYHPALLHLLLQIHPVAALTNSEHTEFVGYYILDLGCRQNDLSAAHEVKIRFHYMDAKVGAVLKALVHGDWCAFWKIKDLITTYQKCLMEWAEEGMRKRALDCLGRSYLSVDKEFLERAVQNKWEKLVQNNSTEWQLDGNVVIIRKVKRK</sequence>
<dbReference type="PANTHER" id="PTHR39398:SF1">
    <property type="entry name" value="CSN8_PSMD8_EIF3K DOMAIN-CONTAINING PROTEIN"/>
    <property type="match status" value="1"/>
</dbReference>
<protein>
    <submittedName>
        <fullName evidence="1">Uncharacterized protein</fullName>
    </submittedName>
</protein>
<name>A0AAD9YY01_9LECA</name>
<dbReference type="AlphaFoldDB" id="A0AAD9YY01"/>
<organism evidence="1 2">
    <name type="scientific">Lepraria neglecta</name>
    <dbReference type="NCBI Taxonomy" id="209136"/>
    <lineage>
        <taxon>Eukaryota</taxon>
        <taxon>Fungi</taxon>
        <taxon>Dikarya</taxon>
        <taxon>Ascomycota</taxon>
        <taxon>Pezizomycotina</taxon>
        <taxon>Lecanoromycetes</taxon>
        <taxon>OSLEUM clade</taxon>
        <taxon>Lecanoromycetidae</taxon>
        <taxon>Lecanorales</taxon>
        <taxon>Lecanorineae</taxon>
        <taxon>Stereocaulaceae</taxon>
        <taxon>Lepraria</taxon>
    </lineage>
</organism>
<dbReference type="Gene3D" id="1.25.40.990">
    <property type="match status" value="1"/>
</dbReference>
<accession>A0AAD9YY01</accession>
<dbReference type="EMBL" id="JASNWA010000011">
    <property type="protein sequence ID" value="KAK3167391.1"/>
    <property type="molecule type" value="Genomic_DNA"/>
</dbReference>
<comment type="caution">
    <text evidence="1">The sequence shown here is derived from an EMBL/GenBank/DDBJ whole genome shotgun (WGS) entry which is preliminary data.</text>
</comment>
<evidence type="ECO:0000313" key="2">
    <source>
        <dbReference type="Proteomes" id="UP001276659"/>
    </source>
</evidence>
<evidence type="ECO:0000313" key="1">
    <source>
        <dbReference type="EMBL" id="KAK3167391.1"/>
    </source>
</evidence>
<reference evidence="1" key="1">
    <citation type="submission" date="2022-11" db="EMBL/GenBank/DDBJ databases">
        <title>Chromosomal genome sequence assembly and mating type (MAT) locus characterization of the leprose asexual lichenized fungus Lepraria neglecta (Nyl.) Erichsen.</title>
        <authorList>
            <person name="Allen J.L."/>
            <person name="Pfeffer B."/>
        </authorList>
    </citation>
    <scope>NUCLEOTIDE SEQUENCE</scope>
    <source>
        <strain evidence="1">Allen 5258</strain>
    </source>
</reference>
<dbReference type="PANTHER" id="PTHR39398">
    <property type="entry name" value="YALI0F14311P"/>
    <property type="match status" value="1"/>
</dbReference>
<keyword evidence="2" id="KW-1185">Reference proteome</keyword>
<dbReference type="Proteomes" id="UP001276659">
    <property type="component" value="Unassembled WGS sequence"/>
</dbReference>
<gene>
    <name evidence="1" type="ORF">OEA41_010518</name>
</gene>